<dbReference type="SUPFAM" id="SSF53850">
    <property type="entry name" value="Periplasmic binding protein-like II"/>
    <property type="match status" value="1"/>
</dbReference>
<dbReference type="Gene3D" id="3.40.190.290">
    <property type="match status" value="1"/>
</dbReference>
<keyword evidence="4" id="KW-0010">Activator</keyword>
<proteinExistence type="inferred from homology"/>
<evidence type="ECO:0000256" key="2">
    <source>
        <dbReference type="ARBA" id="ARBA00023015"/>
    </source>
</evidence>
<evidence type="ECO:0000256" key="3">
    <source>
        <dbReference type="ARBA" id="ARBA00023125"/>
    </source>
</evidence>
<accession>A0A4Q8LTM6</accession>
<comment type="caution">
    <text evidence="7">The sequence shown here is derived from an EMBL/GenBank/DDBJ whole genome shotgun (WGS) entry which is preliminary data.</text>
</comment>
<evidence type="ECO:0000256" key="4">
    <source>
        <dbReference type="ARBA" id="ARBA00023159"/>
    </source>
</evidence>
<reference evidence="7 8" key="1">
    <citation type="submission" date="2019-02" db="EMBL/GenBank/DDBJ databases">
        <title>WGS of Pseudoxanthomonas species novum from clinical isolates.</title>
        <authorList>
            <person name="Bernier A.-M."/>
            <person name="Bernard K."/>
            <person name="Vachon A."/>
        </authorList>
    </citation>
    <scope>NUCLEOTIDE SEQUENCE [LARGE SCALE GENOMIC DNA]</scope>
    <source>
        <strain evidence="7 8">NML140781</strain>
    </source>
</reference>
<dbReference type="InterPro" id="IPR036390">
    <property type="entry name" value="WH_DNA-bd_sf"/>
</dbReference>
<dbReference type="FunFam" id="1.10.10.10:FF:000001">
    <property type="entry name" value="LysR family transcriptional regulator"/>
    <property type="match status" value="1"/>
</dbReference>
<dbReference type="Pfam" id="PF03466">
    <property type="entry name" value="LysR_substrate"/>
    <property type="match status" value="1"/>
</dbReference>
<dbReference type="GeneID" id="93827786"/>
<evidence type="ECO:0000259" key="6">
    <source>
        <dbReference type="PROSITE" id="PS50931"/>
    </source>
</evidence>
<comment type="similarity">
    <text evidence="1">Belongs to the LysR transcriptional regulatory family.</text>
</comment>
<dbReference type="InterPro" id="IPR000847">
    <property type="entry name" value="LysR_HTH_N"/>
</dbReference>
<dbReference type="Proteomes" id="UP000292087">
    <property type="component" value="Unassembled WGS sequence"/>
</dbReference>
<dbReference type="PROSITE" id="PS50931">
    <property type="entry name" value="HTH_LYSR"/>
    <property type="match status" value="1"/>
</dbReference>
<dbReference type="PANTHER" id="PTHR30293">
    <property type="entry name" value="TRANSCRIPTIONAL REGULATORY PROTEIN NAC-RELATED"/>
    <property type="match status" value="1"/>
</dbReference>
<evidence type="ECO:0000313" key="7">
    <source>
        <dbReference type="EMBL" id="TAA35307.1"/>
    </source>
</evidence>
<dbReference type="RefSeq" id="WP_130523109.1">
    <property type="nucleotide sequence ID" value="NZ_CP095475.1"/>
</dbReference>
<dbReference type="GO" id="GO:2000142">
    <property type="term" value="P:regulation of DNA-templated transcription initiation"/>
    <property type="evidence" value="ECO:0007669"/>
    <property type="project" value="TreeGrafter"/>
</dbReference>
<dbReference type="EMBL" id="SHMF01000002">
    <property type="protein sequence ID" value="TAA35307.1"/>
    <property type="molecule type" value="Genomic_DNA"/>
</dbReference>
<protein>
    <submittedName>
        <fullName evidence="7">LysR family transcriptional regulator</fullName>
    </submittedName>
</protein>
<name>A0A4Q8LTM6_9GAMM</name>
<keyword evidence="2" id="KW-0805">Transcription regulation</keyword>
<dbReference type="GO" id="GO:0003677">
    <property type="term" value="F:DNA binding"/>
    <property type="evidence" value="ECO:0007669"/>
    <property type="project" value="UniProtKB-KW"/>
</dbReference>
<organism evidence="7 8">
    <name type="scientific">Pseudoxanthomonas winnipegensis</name>
    <dbReference type="NCBI Taxonomy" id="2480810"/>
    <lineage>
        <taxon>Bacteria</taxon>
        <taxon>Pseudomonadati</taxon>
        <taxon>Pseudomonadota</taxon>
        <taxon>Gammaproteobacteria</taxon>
        <taxon>Lysobacterales</taxon>
        <taxon>Lysobacteraceae</taxon>
        <taxon>Pseudoxanthomonas</taxon>
    </lineage>
</organism>
<gene>
    <name evidence="7" type="ORF">EA656_06280</name>
</gene>
<evidence type="ECO:0000256" key="1">
    <source>
        <dbReference type="ARBA" id="ARBA00009437"/>
    </source>
</evidence>
<dbReference type="Gene3D" id="1.10.10.10">
    <property type="entry name" value="Winged helix-like DNA-binding domain superfamily/Winged helix DNA-binding domain"/>
    <property type="match status" value="1"/>
</dbReference>
<keyword evidence="5" id="KW-0804">Transcription</keyword>
<dbReference type="Pfam" id="PF00126">
    <property type="entry name" value="HTH_1"/>
    <property type="match status" value="1"/>
</dbReference>
<dbReference type="SUPFAM" id="SSF46785">
    <property type="entry name" value="Winged helix' DNA-binding domain"/>
    <property type="match status" value="1"/>
</dbReference>
<dbReference type="AlphaFoldDB" id="A0A4Q8LTM6"/>
<evidence type="ECO:0000256" key="5">
    <source>
        <dbReference type="ARBA" id="ARBA00023163"/>
    </source>
</evidence>
<dbReference type="PANTHER" id="PTHR30293:SF0">
    <property type="entry name" value="NITROGEN ASSIMILATION REGULATORY PROTEIN NAC"/>
    <property type="match status" value="1"/>
</dbReference>
<dbReference type="GO" id="GO:0003700">
    <property type="term" value="F:DNA-binding transcription factor activity"/>
    <property type="evidence" value="ECO:0007669"/>
    <property type="project" value="InterPro"/>
</dbReference>
<sequence>MDLRQINYFLALYEEGSVTRAAQRMNVVQPALSMQIAKLERELEQKLFERTPKRMVPTAAGRTLHRLVTPIQRDLAAAMTHMANLSGTVSGEVSIGVLSSVTRSVIPGVLMAYSADYPDVRISIADGYSQTFIEWVNAGRLDVAVINRPARRLGLEMIPLLEEEMVLVGARGNAPPKIRSLGDVAALKLVLPSKRHGLRAELERHMAGLTVELEPQLEIDSTDSIADLVARSDWFTVLPSIAVHRQLLDGSLVGYSIGRSRITRHLVVIHQARHPLGPAAMLLVERLREALHETREALEPILIRSSDKKNKD</sequence>
<evidence type="ECO:0000313" key="8">
    <source>
        <dbReference type="Proteomes" id="UP000292087"/>
    </source>
</evidence>
<feature type="domain" description="HTH lysR-type" evidence="6">
    <location>
        <begin position="1"/>
        <end position="58"/>
    </location>
</feature>
<dbReference type="PRINTS" id="PR00039">
    <property type="entry name" value="HTHLYSR"/>
</dbReference>
<dbReference type="InterPro" id="IPR005119">
    <property type="entry name" value="LysR_subst-bd"/>
</dbReference>
<keyword evidence="3" id="KW-0238">DNA-binding</keyword>
<dbReference type="InterPro" id="IPR036388">
    <property type="entry name" value="WH-like_DNA-bd_sf"/>
</dbReference>